<comment type="caution">
    <text evidence="1">The sequence shown here is derived from an EMBL/GenBank/DDBJ whole genome shotgun (WGS) entry which is preliminary data.</text>
</comment>
<dbReference type="EMBL" id="JAVFKM010000002">
    <property type="protein sequence ID" value="MEF3112400.1"/>
    <property type="molecule type" value="Genomic_DNA"/>
</dbReference>
<organism evidence="1 2">
    <name type="scientific">Streptomyces chrestomyceticus</name>
    <dbReference type="NCBI Taxonomy" id="68185"/>
    <lineage>
        <taxon>Bacteria</taxon>
        <taxon>Bacillati</taxon>
        <taxon>Actinomycetota</taxon>
        <taxon>Actinomycetes</taxon>
        <taxon>Kitasatosporales</taxon>
        <taxon>Streptomycetaceae</taxon>
        <taxon>Streptomyces</taxon>
    </lineage>
</organism>
<accession>A0ABU7WNT6</accession>
<evidence type="ECO:0000313" key="1">
    <source>
        <dbReference type="EMBL" id="MEF3112400.1"/>
    </source>
</evidence>
<dbReference type="Proteomes" id="UP001348265">
    <property type="component" value="Unassembled WGS sequence"/>
</dbReference>
<sequence length="160" mass="17098">MSEDKRATAEGVRICWSESSPDEIHATFSGSDTLCGESVTEASTIAGSRLGDLTCSKCGGKVVFDEHTAASRVRVVLDKWIAKGHLTPASATAMGDLALGLLPERAFIARRKRHSWNKISTDFLLASGAATERDSGSRFVGELGLAVFKGLEASEYQGKY</sequence>
<protein>
    <submittedName>
        <fullName evidence="1">Uncharacterized protein</fullName>
    </submittedName>
</protein>
<gene>
    <name evidence="1" type="ORF">RB636_04190</name>
</gene>
<keyword evidence="2" id="KW-1185">Reference proteome</keyword>
<evidence type="ECO:0000313" key="2">
    <source>
        <dbReference type="Proteomes" id="UP001348265"/>
    </source>
</evidence>
<reference evidence="1 2" key="1">
    <citation type="submission" date="2023-08" db="EMBL/GenBank/DDBJ databases">
        <authorList>
            <person name="Sharma P."/>
            <person name="Verma V."/>
            <person name="Mohan M.K."/>
            <person name="Dubey A.K."/>
        </authorList>
    </citation>
    <scope>NUCLEOTIDE SEQUENCE [LARGE SCALE GENOMIC DNA]</scope>
    <source>
        <strain evidence="1 2">ADP4</strain>
    </source>
</reference>
<proteinExistence type="predicted"/>
<dbReference type="RefSeq" id="WP_331785397.1">
    <property type="nucleotide sequence ID" value="NZ_JAVFKM010000002.1"/>
</dbReference>
<name>A0ABU7WNT6_9ACTN</name>